<gene>
    <name evidence="3" type="ORF">DFJ64_1343</name>
</gene>
<dbReference type="Gene3D" id="3.40.50.2000">
    <property type="entry name" value="Glycogen Phosphorylase B"/>
    <property type="match status" value="2"/>
</dbReference>
<sequence>MHVLISVIANRADNWVDLFKALLRRPDVELTVLAATMTPHTRSVLHALAGEHPHFHLHVARRMPGTDLTGHMASVMLRPGSGHALRSRRPDVIHIIGEPAYLSTHQVLRMRRRYWPDTPVTVYAAQNVVTQFPFPFPLVERRTYQTVDCAFPITPAALNVLRTKGYQGKACVVPLGVDTETFRPAPSPPPPRPFTVGFVGLFEPHKGIDTLLEAAERLDCDLLLIGKGSLTSRIEQAARRRPGRIEVHPWVPRERLPDLIHRMDVLTLPSVEVVQRNVLPWVGIPLKEQFGRVLVEAMACGVPVVGSNVGEIPYVIGPAGLIFSAGNASSLAACLRRVRDDAALADRLSATAVARARLFSWSRVADSMCRTWQALVEARQPSLYTRVPRHAITSASVVGVDEPVRERVPALDPADAHMNRTHEKEGQAQ</sequence>
<dbReference type="Proteomes" id="UP000256485">
    <property type="component" value="Unassembled WGS sequence"/>
</dbReference>
<evidence type="ECO:0000259" key="2">
    <source>
        <dbReference type="Pfam" id="PF00534"/>
    </source>
</evidence>
<dbReference type="InterPro" id="IPR001296">
    <property type="entry name" value="Glyco_trans_1"/>
</dbReference>
<proteinExistence type="predicted"/>
<dbReference type="AlphaFoldDB" id="A0A3D9V6Z3"/>
<dbReference type="InterPro" id="IPR050194">
    <property type="entry name" value="Glycosyltransferase_grp1"/>
</dbReference>
<organism evidence="3 4">
    <name type="scientific">Thermasporomyces composti</name>
    <dbReference type="NCBI Taxonomy" id="696763"/>
    <lineage>
        <taxon>Bacteria</taxon>
        <taxon>Bacillati</taxon>
        <taxon>Actinomycetota</taxon>
        <taxon>Actinomycetes</taxon>
        <taxon>Propionibacteriales</taxon>
        <taxon>Nocardioidaceae</taxon>
        <taxon>Thermasporomyces</taxon>
    </lineage>
</organism>
<feature type="domain" description="Glycosyl transferase family 1" evidence="2">
    <location>
        <begin position="187"/>
        <end position="352"/>
    </location>
</feature>
<dbReference type="CDD" id="cd03801">
    <property type="entry name" value="GT4_PimA-like"/>
    <property type="match status" value="1"/>
</dbReference>
<dbReference type="GO" id="GO:0016757">
    <property type="term" value="F:glycosyltransferase activity"/>
    <property type="evidence" value="ECO:0007669"/>
    <property type="project" value="InterPro"/>
</dbReference>
<evidence type="ECO:0000313" key="3">
    <source>
        <dbReference type="EMBL" id="REF35950.1"/>
    </source>
</evidence>
<name>A0A3D9V6Z3_THECX</name>
<keyword evidence="4" id="KW-1185">Reference proteome</keyword>
<reference evidence="3 4" key="1">
    <citation type="submission" date="2018-08" db="EMBL/GenBank/DDBJ databases">
        <title>Sequencing the genomes of 1000 actinobacteria strains.</title>
        <authorList>
            <person name="Klenk H.-P."/>
        </authorList>
    </citation>
    <scope>NUCLEOTIDE SEQUENCE [LARGE SCALE GENOMIC DNA]</scope>
    <source>
        <strain evidence="3 4">DSM 22891</strain>
    </source>
</reference>
<protein>
    <submittedName>
        <fullName evidence="3">Glycosyltransferase involved in cell wall biosynthesis</fullName>
    </submittedName>
</protein>
<dbReference type="Pfam" id="PF00534">
    <property type="entry name" value="Glycos_transf_1"/>
    <property type="match status" value="1"/>
</dbReference>
<comment type="caution">
    <text evidence="3">The sequence shown here is derived from an EMBL/GenBank/DDBJ whole genome shotgun (WGS) entry which is preliminary data.</text>
</comment>
<dbReference type="OrthoDB" id="9771846at2"/>
<dbReference type="SUPFAM" id="SSF53756">
    <property type="entry name" value="UDP-Glycosyltransferase/glycogen phosphorylase"/>
    <property type="match status" value="1"/>
</dbReference>
<keyword evidence="1 3" id="KW-0808">Transferase</keyword>
<dbReference type="PANTHER" id="PTHR45947">
    <property type="entry name" value="SULFOQUINOVOSYL TRANSFERASE SQD2"/>
    <property type="match status" value="1"/>
</dbReference>
<evidence type="ECO:0000256" key="1">
    <source>
        <dbReference type="ARBA" id="ARBA00022679"/>
    </source>
</evidence>
<accession>A0A3D9V6Z3</accession>
<dbReference type="RefSeq" id="WP_115849652.1">
    <property type="nucleotide sequence ID" value="NZ_QTUC01000001.1"/>
</dbReference>
<evidence type="ECO:0000313" key="4">
    <source>
        <dbReference type="Proteomes" id="UP000256485"/>
    </source>
</evidence>
<dbReference type="PANTHER" id="PTHR45947:SF3">
    <property type="entry name" value="SULFOQUINOVOSYL TRANSFERASE SQD2"/>
    <property type="match status" value="1"/>
</dbReference>
<dbReference type="EMBL" id="QTUC01000001">
    <property type="protein sequence ID" value="REF35950.1"/>
    <property type="molecule type" value="Genomic_DNA"/>
</dbReference>